<keyword evidence="5" id="KW-0444">Lipid biosynthesis</keyword>
<dbReference type="InterPro" id="IPR029063">
    <property type="entry name" value="SAM-dependent_MTases_sf"/>
</dbReference>
<dbReference type="UniPathway" id="UPA00766"/>
<dbReference type="PROSITE" id="PS51685">
    <property type="entry name" value="SAM_MT_ERG6_SMT"/>
    <property type="match status" value="1"/>
</dbReference>
<sequence length="330" mass="37647">MSFSNDTFDAIYAIEATCHALDVVGCYKEIYRVLKLGQYFAAYEWCMIDHYNPSNESHKKAKAEIELGNGLLDVRTTRQCLNALKLAGFEVIWEKDLASDSPVPWYLPLDTSWFLITTSVKALEFVRIAPAGSNRVSSFLEKATEGLVARGRMEIFTPISNTLDTPQIGMYFSFEEEVRAFYKSYAQGLGFGISKLGSKKGNDDLMVDAHDSLFVPGRQKVWRSFREACHHLRWWRSFTGEGASRRGGPLGLGEASLVEELTGGGALLVEEKEKPRPWVEEKGEAEPRHGCGWRRKEKSRCGWRRRRNHGDFRIKASRFISFLFFYFFST</sequence>
<dbReference type="InterPro" id="IPR013705">
    <property type="entry name" value="Sterol_MeTrfase_C"/>
</dbReference>
<comment type="similarity">
    <text evidence="9 10 11">Belongs to the class I-like SAM-binding methyltransferase superfamily. Erg6/SMT family.</text>
</comment>
<dbReference type="InterPro" id="IPR013216">
    <property type="entry name" value="Methyltransf_11"/>
</dbReference>
<dbReference type="PANTHER" id="PTHR44068:SF1">
    <property type="entry name" value="HYPOTHETICAL LOC100005854"/>
    <property type="match status" value="1"/>
</dbReference>
<dbReference type="Pfam" id="PF08498">
    <property type="entry name" value="Sterol_MT_C"/>
    <property type="match status" value="1"/>
</dbReference>
<evidence type="ECO:0000256" key="10">
    <source>
        <dbReference type="PROSITE-ProRule" id="PRU01022"/>
    </source>
</evidence>
<dbReference type="InterPro" id="IPR050447">
    <property type="entry name" value="Erg6_SMT_methyltransf"/>
</dbReference>
<feature type="domain" description="SAM-dependent methyltransferase Erg6/SMT-type" evidence="12">
    <location>
        <begin position="1"/>
        <end position="178"/>
    </location>
</feature>
<evidence type="ECO:0000313" key="14">
    <source>
        <dbReference type="Proteomes" id="UP000734854"/>
    </source>
</evidence>
<dbReference type="PANTHER" id="PTHR44068">
    <property type="entry name" value="ZGC:194242"/>
    <property type="match status" value="1"/>
</dbReference>
<dbReference type="EC" id="2.1.1.-" evidence="11"/>
<dbReference type="GO" id="GO:0005783">
    <property type="term" value="C:endoplasmic reticulum"/>
    <property type="evidence" value="ECO:0007669"/>
    <property type="project" value="TreeGrafter"/>
</dbReference>
<accession>A0A8J5HVI5</accession>
<keyword evidence="7" id="KW-1207">Sterol metabolism</keyword>
<dbReference type="SUPFAM" id="SSF53335">
    <property type="entry name" value="S-adenosyl-L-methionine-dependent methyltransferases"/>
    <property type="match status" value="1"/>
</dbReference>
<evidence type="ECO:0000256" key="3">
    <source>
        <dbReference type="ARBA" id="ARBA00022679"/>
    </source>
</evidence>
<evidence type="ECO:0000256" key="9">
    <source>
        <dbReference type="ARBA" id="ARBA00038188"/>
    </source>
</evidence>
<evidence type="ECO:0000256" key="2">
    <source>
        <dbReference type="ARBA" id="ARBA00022603"/>
    </source>
</evidence>
<dbReference type="GO" id="GO:0032259">
    <property type="term" value="P:methylation"/>
    <property type="evidence" value="ECO:0007669"/>
    <property type="project" value="UniProtKB-KW"/>
</dbReference>
<keyword evidence="14" id="KW-1185">Reference proteome</keyword>
<evidence type="ECO:0000313" key="13">
    <source>
        <dbReference type="EMBL" id="KAG6534158.1"/>
    </source>
</evidence>
<dbReference type="GO" id="GO:0003838">
    <property type="term" value="F:sterol 24-C-methyltransferase activity"/>
    <property type="evidence" value="ECO:0007669"/>
    <property type="project" value="TreeGrafter"/>
</dbReference>
<proteinExistence type="inferred from homology"/>
<reference evidence="13 14" key="1">
    <citation type="submission" date="2020-08" db="EMBL/GenBank/DDBJ databases">
        <title>Plant Genome Project.</title>
        <authorList>
            <person name="Zhang R.-G."/>
        </authorList>
    </citation>
    <scope>NUCLEOTIDE SEQUENCE [LARGE SCALE GENOMIC DNA]</scope>
    <source>
        <tissue evidence="13">Rhizome</tissue>
    </source>
</reference>
<evidence type="ECO:0000259" key="12">
    <source>
        <dbReference type="PROSITE" id="PS51685"/>
    </source>
</evidence>
<dbReference type="AlphaFoldDB" id="A0A8J5HVI5"/>
<keyword evidence="6" id="KW-0756">Sterol biosynthesis</keyword>
<gene>
    <name evidence="13" type="ORF">ZIOFF_008043</name>
</gene>
<evidence type="ECO:0000256" key="8">
    <source>
        <dbReference type="ARBA" id="ARBA00023221"/>
    </source>
</evidence>
<comment type="caution">
    <text evidence="13">The sequence shown here is derived from an EMBL/GenBank/DDBJ whole genome shotgun (WGS) entry which is preliminary data.</text>
</comment>
<comment type="pathway">
    <text evidence="1">Steroid biosynthesis; sterol biosynthesis.</text>
</comment>
<evidence type="ECO:0000256" key="1">
    <source>
        <dbReference type="ARBA" id="ARBA00004938"/>
    </source>
</evidence>
<evidence type="ECO:0000256" key="6">
    <source>
        <dbReference type="ARBA" id="ARBA00023011"/>
    </source>
</evidence>
<keyword evidence="3 10" id="KW-0808">Transferase</keyword>
<keyword evidence="4 10" id="KW-0949">S-adenosyl-L-methionine</keyword>
<keyword evidence="5" id="KW-0752">Steroid biosynthesis</keyword>
<dbReference type="Pfam" id="PF08241">
    <property type="entry name" value="Methyltransf_11"/>
    <property type="match status" value="1"/>
</dbReference>
<name>A0A8J5HVI5_ZINOF</name>
<keyword evidence="8" id="KW-0753">Steroid metabolism</keyword>
<evidence type="ECO:0000256" key="5">
    <source>
        <dbReference type="ARBA" id="ARBA00022955"/>
    </source>
</evidence>
<dbReference type="Gene3D" id="3.40.50.150">
    <property type="entry name" value="Vaccinia Virus protein VP39"/>
    <property type="match status" value="1"/>
</dbReference>
<dbReference type="GO" id="GO:0016126">
    <property type="term" value="P:sterol biosynthetic process"/>
    <property type="evidence" value="ECO:0007669"/>
    <property type="project" value="UniProtKB-UniPathway"/>
</dbReference>
<keyword evidence="5" id="KW-0443">Lipid metabolism</keyword>
<evidence type="ECO:0000256" key="7">
    <source>
        <dbReference type="ARBA" id="ARBA00023166"/>
    </source>
</evidence>
<evidence type="ECO:0000256" key="4">
    <source>
        <dbReference type="ARBA" id="ARBA00022691"/>
    </source>
</evidence>
<protein>
    <recommendedName>
        <fullName evidence="11">Methyltransferase</fullName>
        <ecNumber evidence="11">2.1.1.-</ecNumber>
    </recommendedName>
</protein>
<organism evidence="13 14">
    <name type="scientific">Zingiber officinale</name>
    <name type="common">Ginger</name>
    <name type="synonym">Amomum zingiber</name>
    <dbReference type="NCBI Taxonomy" id="94328"/>
    <lineage>
        <taxon>Eukaryota</taxon>
        <taxon>Viridiplantae</taxon>
        <taxon>Streptophyta</taxon>
        <taxon>Embryophyta</taxon>
        <taxon>Tracheophyta</taxon>
        <taxon>Spermatophyta</taxon>
        <taxon>Magnoliopsida</taxon>
        <taxon>Liliopsida</taxon>
        <taxon>Zingiberales</taxon>
        <taxon>Zingiberaceae</taxon>
        <taxon>Zingiber</taxon>
    </lineage>
</organism>
<dbReference type="InterPro" id="IPR030384">
    <property type="entry name" value="MeTrfase_SMT"/>
</dbReference>
<evidence type="ECO:0000256" key="11">
    <source>
        <dbReference type="RuleBase" id="RU362025"/>
    </source>
</evidence>
<dbReference type="Proteomes" id="UP000734854">
    <property type="component" value="Unassembled WGS sequence"/>
</dbReference>
<keyword evidence="2 10" id="KW-0489">Methyltransferase</keyword>
<dbReference type="EMBL" id="JACMSC010000002">
    <property type="protein sequence ID" value="KAG6534158.1"/>
    <property type="molecule type" value="Genomic_DNA"/>
</dbReference>